<dbReference type="EMBL" id="NQIK02000002">
    <property type="protein sequence ID" value="KAF7575054.1"/>
    <property type="molecule type" value="Genomic_DNA"/>
</dbReference>
<feature type="chain" id="PRO_5042700935" evidence="2">
    <location>
        <begin position="19"/>
        <end position="313"/>
    </location>
</feature>
<evidence type="ECO:0000256" key="2">
    <source>
        <dbReference type="SAM" id="SignalP"/>
    </source>
</evidence>
<keyword evidence="2" id="KW-0732">Signal</keyword>
<evidence type="ECO:0000256" key="1">
    <source>
        <dbReference type="SAM" id="MobiDB-lite"/>
    </source>
</evidence>
<reference evidence="3 5" key="1">
    <citation type="journal article" date="2018" name="BMC Genomics">
        <title>Comparative genomics of the wheat fungal pathogen Pyrenophora tritici-repentis reveals chromosomal variations and genome plasticity.</title>
        <authorList>
            <person name="Moolhuijzen P."/>
            <person name="See P.T."/>
            <person name="Hane J.K."/>
            <person name="Shi G."/>
            <person name="Liu Z."/>
            <person name="Oliver R.P."/>
            <person name="Moffat C.S."/>
        </authorList>
    </citation>
    <scope>NUCLEOTIDE SEQUENCE [LARGE SCALE GENOMIC DNA]</scope>
    <source>
        <strain evidence="3">M4</strain>
    </source>
</reference>
<reference evidence="6" key="4">
    <citation type="journal article" date="2022" name="Microb. Genom.">
        <title>A global pangenome for the wheat fungal pathogen Pyrenophora tritici-repentis and prediction of effector protein structural homology.</title>
        <authorList>
            <person name="Moolhuijzen P.M."/>
            <person name="See P.T."/>
            <person name="Shi G."/>
            <person name="Powell H.R."/>
            <person name="Cockram J."/>
            <person name="Jorgensen L.N."/>
            <person name="Benslimane H."/>
            <person name="Strelkov S.E."/>
            <person name="Turner J."/>
            <person name="Liu Z."/>
            <person name="Moffat C.S."/>
        </authorList>
    </citation>
    <scope>NUCLEOTIDE SEQUENCE [LARGE SCALE GENOMIC DNA]</scope>
</reference>
<evidence type="ECO:0000313" key="4">
    <source>
        <dbReference type="EMBL" id="KAI1519106.1"/>
    </source>
</evidence>
<dbReference type="InterPro" id="IPR006771">
    <property type="entry name" value="CetA-like"/>
</dbReference>
<dbReference type="EMBL" id="NRDI02000002">
    <property type="protein sequence ID" value="KAI1519106.1"/>
    <property type="molecule type" value="Genomic_DNA"/>
</dbReference>
<dbReference type="Proteomes" id="UP000249757">
    <property type="component" value="Unassembled WGS sequence"/>
</dbReference>
<feature type="region of interest" description="Disordered" evidence="1">
    <location>
        <begin position="205"/>
        <end position="282"/>
    </location>
</feature>
<dbReference type="OrthoDB" id="5144514at2759"/>
<dbReference type="SUPFAM" id="SSF49870">
    <property type="entry name" value="Osmotin, thaumatin-like protein"/>
    <property type="match status" value="1"/>
</dbReference>
<comment type="caution">
    <text evidence="3">The sequence shown here is derived from an EMBL/GenBank/DDBJ whole genome shotgun (WGS) entry which is preliminary data.</text>
</comment>
<reference evidence="4" key="2">
    <citation type="submission" date="2021-05" db="EMBL/GenBank/DDBJ databases">
        <authorList>
            <person name="Moolhuijzen P.M."/>
            <person name="Moffat C.S."/>
        </authorList>
    </citation>
    <scope>NUCLEOTIDE SEQUENCE</scope>
    <source>
        <strain evidence="4">86-124</strain>
    </source>
</reference>
<dbReference type="OMA" id="YVNAKRH"/>
<name>A0A2W1EAE5_9PLEO</name>
<dbReference type="Proteomes" id="UP000245464">
    <property type="component" value="Chromosome 2"/>
</dbReference>
<reference evidence="4" key="3">
    <citation type="journal article" date="2022" name="bioRxiv">
        <title>A global pangenome for the wheat fungal pathogen Pyrenophora tritici-repentis and prediction of effector protein structural homology.</title>
        <authorList>
            <person name="Moolhuijzen P."/>
            <person name="See P.T."/>
            <person name="Shi G."/>
            <person name="Powell H.R."/>
            <person name="Cockram J."/>
            <person name="Jorgensen L.N."/>
            <person name="Benslimane H."/>
            <person name="Strelkov S.E."/>
            <person name="Turner J."/>
            <person name="Liu Z."/>
            <person name="Moffat C.S."/>
        </authorList>
    </citation>
    <scope>NUCLEOTIDE SEQUENCE</scope>
    <source>
        <strain evidence="4">86-124</strain>
    </source>
</reference>
<feature type="compositionally biased region" description="Pro residues" evidence="1">
    <location>
        <begin position="258"/>
        <end position="277"/>
    </location>
</feature>
<evidence type="ECO:0000313" key="6">
    <source>
        <dbReference type="Proteomes" id="UP000249757"/>
    </source>
</evidence>
<dbReference type="InterPro" id="IPR037176">
    <property type="entry name" value="Osmotin/thaumatin-like_sf"/>
</dbReference>
<evidence type="ECO:0000313" key="3">
    <source>
        <dbReference type="EMBL" id="KAF7575054.1"/>
    </source>
</evidence>
<organism evidence="3 5">
    <name type="scientific">Pyrenophora tritici-repentis</name>
    <dbReference type="NCBI Taxonomy" id="45151"/>
    <lineage>
        <taxon>Eukaryota</taxon>
        <taxon>Fungi</taxon>
        <taxon>Dikarya</taxon>
        <taxon>Ascomycota</taxon>
        <taxon>Pezizomycotina</taxon>
        <taxon>Dothideomycetes</taxon>
        <taxon>Pleosporomycetidae</taxon>
        <taxon>Pleosporales</taxon>
        <taxon>Pleosporineae</taxon>
        <taxon>Pleosporaceae</taxon>
        <taxon>Pyrenophora</taxon>
    </lineage>
</organism>
<dbReference type="AlphaFoldDB" id="A0A2W1EAE5"/>
<protein>
    <submittedName>
        <fullName evidence="3">DUF605 multi-domain protein</fullName>
    </submittedName>
</protein>
<proteinExistence type="predicted"/>
<gene>
    <name evidence="4" type="ORF">Ptr86124_002234</name>
    <name evidence="3" type="ORF">PtrM4_066780</name>
</gene>
<feature type="compositionally biased region" description="Low complexity" evidence="1">
    <location>
        <begin position="231"/>
        <end position="246"/>
    </location>
</feature>
<feature type="signal peptide" evidence="2">
    <location>
        <begin position="1"/>
        <end position="18"/>
    </location>
</feature>
<sequence length="313" mass="33846">MQLTTLLSTSAMVATTYALRTAVTLNAIADASKPYVRVINRCPYDVHLWSVFKGDGCPTDGMVTLKTGGTYTENYADKAADLGDGDNHTGISIKISKTEECKGNDITQLEYFQEFTGALDFQMNYFDVSYVDCLGGDCPARNDGYYINVGDQQGKNKASSDGKWCPCHGCHDQASCDAISYVLPDDVRTLTCNHFQNIDFYMCGGNPPSDEDDSPAPPKSSSSPAPKPSKAKPTSTPVPSSSSPTPEVYAADATPSSSPSPSPTSEPPTTTPAPTSEPPKITKTEFVYVTAYEYVNAKRHAHDHARRHQQFHA</sequence>
<keyword evidence="6" id="KW-1185">Reference proteome</keyword>
<accession>A0A2W1EAE5</accession>
<dbReference type="Pfam" id="PF04681">
    <property type="entry name" value="Bys1"/>
    <property type="match status" value="1"/>
</dbReference>
<evidence type="ECO:0000313" key="5">
    <source>
        <dbReference type="Proteomes" id="UP000245464"/>
    </source>
</evidence>